<sequence length="403" mass="45186">MLHATNDTEDLDIEDSGDGIVNIPSDRRPSAFSSGYSDSEEEADNTDERRRKFDHAYDQHSSSDDDEQDYMPPKKRYGDLHNPMSFTERREAEELILDRITNHLTGDKLPGILAIIQMNNGENRKGSVEIDLSSLTPPRLRNVLAYVEACMEEQQGGPKVDVNSYILHKANREKSIHNAEENVSDESTSNVSKRRRDRRTSDQNDYVAPKRKRATKQTSRNRRKTKKSLIDLLPPAKPVVEQNLIETIDAASGDDEESLTTEVITNVSEEMTTSVEHSGPISLADFVSAGETNIDTKPVVAPTQRKKVTKKSTSRSFSAKVAQTGEGSIAGSRPKRLAALQSMSVVEDLLGDDSTDEDEEEEEEEQITWEQDAEIRQPVVSLETIRTHNNEDDDDDDDIDVLE</sequence>
<evidence type="ECO:0000313" key="3">
    <source>
        <dbReference type="EMBL" id="KAG2187462.1"/>
    </source>
</evidence>
<feature type="compositionally biased region" description="Acidic residues" evidence="1">
    <location>
        <begin position="391"/>
        <end position="403"/>
    </location>
</feature>
<dbReference type="EMBL" id="JAEPRA010000003">
    <property type="protein sequence ID" value="KAG2187462.1"/>
    <property type="molecule type" value="Genomic_DNA"/>
</dbReference>
<evidence type="ECO:0000313" key="4">
    <source>
        <dbReference type="Proteomes" id="UP000612746"/>
    </source>
</evidence>
<feature type="region of interest" description="Disordered" evidence="1">
    <location>
        <begin position="1"/>
        <end position="82"/>
    </location>
</feature>
<dbReference type="AlphaFoldDB" id="A0A8H7UMR6"/>
<comment type="caution">
    <text evidence="3">The sequence shown here is derived from an EMBL/GenBank/DDBJ whole genome shotgun (WGS) entry which is preliminary data.</text>
</comment>
<accession>A0A8H7UMR6</accession>
<dbReference type="Pfam" id="PF17035">
    <property type="entry name" value="BET"/>
    <property type="match status" value="1"/>
</dbReference>
<name>A0A8H7UMR6_9FUNG</name>
<feature type="compositionally biased region" description="Acidic residues" evidence="1">
    <location>
        <begin position="7"/>
        <end position="17"/>
    </location>
</feature>
<dbReference type="OrthoDB" id="2416617at2759"/>
<evidence type="ECO:0000256" key="1">
    <source>
        <dbReference type="SAM" id="MobiDB-lite"/>
    </source>
</evidence>
<feature type="domain" description="NET" evidence="2">
    <location>
        <begin position="74"/>
        <end position="158"/>
    </location>
</feature>
<feature type="region of interest" description="Disordered" evidence="1">
    <location>
        <begin position="176"/>
        <end position="230"/>
    </location>
</feature>
<feature type="compositionally biased region" description="Basic residues" evidence="1">
    <location>
        <begin position="209"/>
        <end position="227"/>
    </location>
</feature>
<proteinExistence type="predicted"/>
<organism evidence="3 4">
    <name type="scientific">Umbelopsis vinacea</name>
    <dbReference type="NCBI Taxonomy" id="44442"/>
    <lineage>
        <taxon>Eukaryota</taxon>
        <taxon>Fungi</taxon>
        <taxon>Fungi incertae sedis</taxon>
        <taxon>Mucoromycota</taxon>
        <taxon>Mucoromycotina</taxon>
        <taxon>Umbelopsidomycetes</taxon>
        <taxon>Umbelopsidales</taxon>
        <taxon>Umbelopsidaceae</taxon>
        <taxon>Umbelopsis</taxon>
    </lineage>
</organism>
<gene>
    <name evidence="3" type="ORF">INT44_005150</name>
</gene>
<protein>
    <recommendedName>
        <fullName evidence="2">NET domain-containing protein</fullName>
    </recommendedName>
</protein>
<dbReference type="InterPro" id="IPR038336">
    <property type="entry name" value="NET_sf"/>
</dbReference>
<dbReference type="Gene3D" id="1.20.1270.220">
    <property type="match status" value="1"/>
</dbReference>
<reference evidence="3" key="1">
    <citation type="submission" date="2020-12" db="EMBL/GenBank/DDBJ databases">
        <title>Metabolic potential, ecology and presence of endohyphal bacteria is reflected in genomic diversity of Mucoromycotina.</title>
        <authorList>
            <person name="Muszewska A."/>
            <person name="Okrasinska A."/>
            <person name="Steczkiewicz K."/>
            <person name="Drgas O."/>
            <person name="Orlowska M."/>
            <person name="Perlinska-Lenart U."/>
            <person name="Aleksandrzak-Piekarczyk T."/>
            <person name="Szatraj K."/>
            <person name="Zielenkiewicz U."/>
            <person name="Pilsyk S."/>
            <person name="Malc E."/>
            <person name="Mieczkowski P."/>
            <person name="Kruszewska J.S."/>
            <person name="Biernat P."/>
            <person name="Pawlowska J."/>
        </authorList>
    </citation>
    <scope>NUCLEOTIDE SEQUENCE</scope>
    <source>
        <strain evidence="3">WA0000051536</strain>
    </source>
</reference>
<feature type="compositionally biased region" description="Acidic residues" evidence="1">
    <location>
        <begin position="349"/>
        <end position="367"/>
    </location>
</feature>
<feature type="compositionally biased region" description="Basic and acidic residues" evidence="1">
    <location>
        <begin position="46"/>
        <end position="63"/>
    </location>
</feature>
<evidence type="ECO:0000259" key="2">
    <source>
        <dbReference type="PROSITE" id="PS51525"/>
    </source>
</evidence>
<feature type="region of interest" description="Disordered" evidence="1">
    <location>
        <begin position="349"/>
        <end position="403"/>
    </location>
</feature>
<dbReference type="InterPro" id="IPR027353">
    <property type="entry name" value="NET_dom"/>
</dbReference>
<dbReference type="PROSITE" id="PS51525">
    <property type="entry name" value="NET"/>
    <property type="match status" value="1"/>
</dbReference>
<dbReference type="Proteomes" id="UP000612746">
    <property type="component" value="Unassembled WGS sequence"/>
</dbReference>
<keyword evidence="4" id="KW-1185">Reference proteome</keyword>